<dbReference type="SMART" id="SM01048">
    <property type="entry name" value="C6"/>
    <property type="match status" value="1"/>
</dbReference>
<evidence type="ECO:0000313" key="3">
    <source>
        <dbReference type="EnsemblMetazoa" id="CJA06577.1"/>
    </source>
</evidence>
<evidence type="ECO:0000259" key="2">
    <source>
        <dbReference type="SMART" id="SM01048"/>
    </source>
</evidence>
<protein>
    <submittedName>
        <fullName evidence="3">C6 domain-containing protein</fullName>
    </submittedName>
</protein>
<dbReference type="Proteomes" id="UP000005237">
    <property type="component" value="Unassembled WGS sequence"/>
</dbReference>
<sequence>MRHPLFTVVCFFVSFKTAESCVATSGGTPTVVVTTTAAPSNCKSCLLSATQIISISAGTKSFTSDNIDTSGTCAIRTSVCDGNEADSGVMISYNSDADGVDDGVGSVTSTLICNTAGQWTKNGVVITEIECQST</sequence>
<reference evidence="3" key="2">
    <citation type="submission" date="2022-06" db="UniProtKB">
        <authorList>
            <consortium name="EnsemblMetazoa"/>
        </authorList>
    </citation>
    <scope>IDENTIFICATION</scope>
    <source>
        <strain evidence="3">DF5081</strain>
    </source>
</reference>
<dbReference type="AlphaFoldDB" id="A0A8R1DNN8"/>
<dbReference type="Pfam" id="PF01681">
    <property type="entry name" value="C6"/>
    <property type="match status" value="1"/>
</dbReference>
<keyword evidence="1" id="KW-0732">Signal</keyword>
<dbReference type="InterPro" id="IPR002601">
    <property type="entry name" value="C6_domain"/>
</dbReference>
<organism evidence="3 4">
    <name type="scientific">Caenorhabditis japonica</name>
    <dbReference type="NCBI Taxonomy" id="281687"/>
    <lineage>
        <taxon>Eukaryota</taxon>
        <taxon>Metazoa</taxon>
        <taxon>Ecdysozoa</taxon>
        <taxon>Nematoda</taxon>
        <taxon>Chromadorea</taxon>
        <taxon>Rhabditida</taxon>
        <taxon>Rhabditina</taxon>
        <taxon>Rhabditomorpha</taxon>
        <taxon>Rhabditoidea</taxon>
        <taxon>Rhabditidae</taxon>
        <taxon>Peloderinae</taxon>
        <taxon>Caenorhabditis</taxon>
    </lineage>
</organism>
<feature type="chain" id="PRO_5035876524" evidence="1">
    <location>
        <begin position="21"/>
        <end position="134"/>
    </location>
</feature>
<keyword evidence="4" id="KW-1185">Reference proteome</keyword>
<feature type="domain" description="C6" evidence="2">
    <location>
        <begin position="42"/>
        <end position="131"/>
    </location>
</feature>
<name>A0A8R1DNN8_CAEJA</name>
<reference evidence="4" key="1">
    <citation type="submission" date="2010-08" db="EMBL/GenBank/DDBJ databases">
        <authorList>
            <consortium name="Caenorhabditis japonica Sequencing Consortium"/>
            <person name="Wilson R.K."/>
        </authorList>
    </citation>
    <scope>NUCLEOTIDE SEQUENCE [LARGE SCALE GENOMIC DNA]</scope>
    <source>
        <strain evidence="4">DF5081</strain>
    </source>
</reference>
<feature type="signal peptide" evidence="1">
    <location>
        <begin position="1"/>
        <end position="20"/>
    </location>
</feature>
<dbReference type="PANTHER" id="PTHR21629:SF5">
    <property type="entry name" value="C6 DOMAIN-CONTAINING PROTEIN"/>
    <property type="match status" value="1"/>
</dbReference>
<evidence type="ECO:0000256" key="1">
    <source>
        <dbReference type="SAM" id="SignalP"/>
    </source>
</evidence>
<evidence type="ECO:0000313" key="4">
    <source>
        <dbReference type="Proteomes" id="UP000005237"/>
    </source>
</evidence>
<dbReference type="PANTHER" id="PTHR21629">
    <property type="entry name" value="C6 DOMAIN-CONTAINING PROTEIN"/>
    <property type="match status" value="1"/>
</dbReference>
<dbReference type="EnsemblMetazoa" id="CJA06577.1">
    <property type="protein sequence ID" value="CJA06577.1"/>
    <property type="gene ID" value="WBGene00125781"/>
</dbReference>
<proteinExistence type="predicted"/>
<accession>A0A8R1DNN8</accession>